<dbReference type="SUPFAM" id="SSF52743">
    <property type="entry name" value="Subtilisin-like"/>
    <property type="match status" value="1"/>
</dbReference>
<reference evidence="1 2" key="1">
    <citation type="submission" date="2015-03" db="EMBL/GenBank/DDBJ databases">
        <title>RNA-seq based gene annotation and comparative genomics of four Zymoseptoria species reveal species-specific pathogenicity related genes and transposable element activity.</title>
        <authorList>
            <person name="Grandaubert J."/>
            <person name="Bhattacharyya A."/>
            <person name="Stukenbrock E.H."/>
        </authorList>
    </citation>
    <scope>NUCLEOTIDE SEQUENCE [LARGE SCALE GENOMIC DNA]</scope>
    <source>
        <strain evidence="1 2">Zb18110</strain>
    </source>
</reference>
<gene>
    <name evidence="1" type="ORF">TI39_contig628g00001</name>
</gene>
<dbReference type="Proteomes" id="UP000033647">
    <property type="component" value="Unassembled WGS sequence"/>
</dbReference>
<dbReference type="GO" id="GO:0004252">
    <property type="term" value="F:serine-type endopeptidase activity"/>
    <property type="evidence" value="ECO:0007669"/>
    <property type="project" value="InterPro"/>
</dbReference>
<dbReference type="GO" id="GO:0008240">
    <property type="term" value="F:tripeptidyl-peptidase activity"/>
    <property type="evidence" value="ECO:0007669"/>
    <property type="project" value="TreeGrafter"/>
</dbReference>
<dbReference type="EMBL" id="LAFY01000620">
    <property type="protein sequence ID" value="KJX96423.1"/>
    <property type="molecule type" value="Genomic_DNA"/>
</dbReference>
<dbReference type="OrthoDB" id="409122at2759"/>
<keyword evidence="2" id="KW-1185">Reference proteome</keyword>
<proteinExistence type="predicted"/>
<dbReference type="Gene3D" id="3.40.50.200">
    <property type="entry name" value="Peptidase S8/S53 domain"/>
    <property type="match status" value="1"/>
</dbReference>
<dbReference type="InterPro" id="IPR050819">
    <property type="entry name" value="Tripeptidyl-peptidase_I"/>
</dbReference>
<dbReference type="InterPro" id="IPR036852">
    <property type="entry name" value="Peptidase_S8/S53_dom_sf"/>
</dbReference>
<sequence length="240" mass="26574">MSPRCIKKLYGIPDTPPKAVAGYEHAIYSTGNDPWDQLSLNTFFSTQTDIPKGTYPKSYNIAGAPEPEAEYRGYHRIAPTPRRVRLAITLDWADATEDYIPLAFQRRQCNEFMKLTLQGVSSIYAVGDWGVANNERTCYGPKGDMWGVPWPANCPYVTGVGGTQIKDGADPTDPVSSPEEALDGRNLQTLWNPVWDYLDNTKIDALGFAALALDLPMPQALNTTIHQIYQTGVKTGEYGH</sequence>
<evidence type="ECO:0000313" key="2">
    <source>
        <dbReference type="Proteomes" id="UP000033647"/>
    </source>
</evidence>
<organism evidence="1 2">
    <name type="scientific">Zymoseptoria brevis</name>
    <dbReference type="NCBI Taxonomy" id="1047168"/>
    <lineage>
        <taxon>Eukaryota</taxon>
        <taxon>Fungi</taxon>
        <taxon>Dikarya</taxon>
        <taxon>Ascomycota</taxon>
        <taxon>Pezizomycotina</taxon>
        <taxon>Dothideomycetes</taxon>
        <taxon>Dothideomycetidae</taxon>
        <taxon>Mycosphaerellales</taxon>
        <taxon>Mycosphaerellaceae</taxon>
        <taxon>Zymoseptoria</taxon>
    </lineage>
</organism>
<dbReference type="AlphaFoldDB" id="A0A0F4GGP4"/>
<name>A0A0F4GGP4_9PEZI</name>
<evidence type="ECO:0000313" key="1">
    <source>
        <dbReference type="EMBL" id="KJX96423.1"/>
    </source>
</evidence>
<dbReference type="STRING" id="1047168.A0A0F4GGP4"/>
<protein>
    <submittedName>
        <fullName evidence="1">Uncharacterized protein</fullName>
    </submittedName>
</protein>
<dbReference type="PANTHER" id="PTHR14218">
    <property type="entry name" value="PROTEASE S8 TRIPEPTIDYL PEPTIDASE I CLN2"/>
    <property type="match status" value="1"/>
</dbReference>
<dbReference type="PANTHER" id="PTHR14218:SF19">
    <property type="entry name" value="SERINE PROTEASE AORO, PUTATIVE (AFU_ORTHOLOGUE AFUA_6G10250)-RELATED"/>
    <property type="match status" value="1"/>
</dbReference>
<comment type="caution">
    <text evidence="1">The sequence shown here is derived from an EMBL/GenBank/DDBJ whole genome shotgun (WGS) entry which is preliminary data.</text>
</comment>
<dbReference type="GO" id="GO:0006508">
    <property type="term" value="P:proteolysis"/>
    <property type="evidence" value="ECO:0007669"/>
    <property type="project" value="InterPro"/>
</dbReference>
<accession>A0A0F4GGP4</accession>